<name>X1N4D4_9ZZZZ</name>
<proteinExistence type="predicted"/>
<accession>X1N4D4</accession>
<dbReference type="AlphaFoldDB" id="X1N4D4"/>
<feature type="non-terminal residue" evidence="1">
    <location>
        <position position="1"/>
    </location>
</feature>
<protein>
    <submittedName>
        <fullName evidence="1">Uncharacterized protein</fullName>
    </submittedName>
</protein>
<reference evidence="1" key="1">
    <citation type="journal article" date="2014" name="Front. Microbiol.">
        <title>High frequency of phylogenetically diverse reductive dehalogenase-homologous genes in deep subseafloor sedimentary metagenomes.</title>
        <authorList>
            <person name="Kawai M."/>
            <person name="Futagami T."/>
            <person name="Toyoda A."/>
            <person name="Takaki Y."/>
            <person name="Nishi S."/>
            <person name="Hori S."/>
            <person name="Arai W."/>
            <person name="Tsubouchi T."/>
            <person name="Morono Y."/>
            <person name="Uchiyama I."/>
            <person name="Ito T."/>
            <person name="Fujiyama A."/>
            <person name="Inagaki F."/>
            <person name="Takami H."/>
        </authorList>
    </citation>
    <scope>NUCLEOTIDE SEQUENCE</scope>
    <source>
        <strain evidence="1">Expedition CK06-06</strain>
    </source>
</reference>
<sequence length="44" mass="4852">PGTWGFIVCVILFIGVSLATKPPKEKAEEFIGYLRGALKKGRFI</sequence>
<comment type="caution">
    <text evidence="1">The sequence shown here is derived from an EMBL/GenBank/DDBJ whole genome shotgun (WGS) entry which is preliminary data.</text>
</comment>
<organism evidence="1">
    <name type="scientific">marine sediment metagenome</name>
    <dbReference type="NCBI Taxonomy" id="412755"/>
    <lineage>
        <taxon>unclassified sequences</taxon>
        <taxon>metagenomes</taxon>
        <taxon>ecological metagenomes</taxon>
    </lineage>
</organism>
<gene>
    <name evidence="1" type="ORF">S06H3_24170</name>
</gene>
<evidence type="ECO:0000313" key="1">
    <source>
        <dbReference type="EMBL" id="GAI21715.1"/>
    </source>
</evidence>
<dbReference type="EMBL" id="BARV01013354">
    <property type="protein sequence ID" value="GAI21715.1"/>
    <property type="molecule type" value="Genomic_DNA"/>
</dbReference>